<comment type="similarity">
    <text evidence="1 5">Belongs to the universal ribosomal protein uS2 family.</text>
</comment>
<keyword evidence="3 5" id="KW-0687">Ribonucleoprotein</keyword>
<evidence type="ECO:0000313" key="7">
    <source>
        <dbReference type="Proteomes" id="UP000178179"/>
    </source>
</evidence>
<dbReference type="HAMAP" id="MF_00291_B">
    <property type="entry name" value="Ribosomal_uS2_B"/>
    <property type="match status" value="1"/>
</dbReference>
<protein>
    <recommendedName>
        <fullName evidence="4 5">Small ribosomal subunit protein uS2</fullName>
    </recommendedName>
</protein>
<dbReference type="Gene3D" id="3.40.50.10490">
    <property type="entry name" value="Glucose-6-phosphate isomerase like protein, domain 1"/>
    <property type="match status" value="1"/>
</dbReference>
<dbReference type="FunFam" id="1.10.287.610:FF:000001">
    <property type="entry name" value="30S ribosomal protein S2"/>
    <property type="match status" value="1"/>
</dbReference>
<dbReference type="NCBIfam" id="TIGR01011">
    <property type="entry name" value="rpsB_bact"/>
    <property type="match status" value="1"/>
</dbReference>
<dbReference type="InterPro" id="IPR005706">
    <property type="entry name" value="Ribosomal_uS2_bac/mit/plastid"/>
</dbReference>
<sequence length="236" mass="25940">MVKEMMDLGVFYGSSKARTNPKMRKYILTNRSGFSVIDLEKTLEGLKKTSVAIEGVVVNGGMVLLVGIAPSVKGTIKQMADELDLPYVAARWLGGTLTNFETISKRINHLKKLKEEKANGDWNKYTKKEQLDLEKELTKLARLFGGLEKMNKLPQMVFVADVSSNVTPAKEAKSLGIPVAGIINTDANPKLVDYGIAANERNAKSAEFILEKVKNVISEAKTKQVTVVPGEVTKEK</sequence>
<dbReference type="AlphaFoldDB" id="A0A1G1YW40"/>
<dbReference type="GO" id="GO:0003735">
    <property type="term" value="F:structural constituent of ribosome"/>
    <property type="evidence" value="ECO:0007669"/>
    <property type="project" value="InterPro"/>
</dbReference>
<evidence type="ECO:0000256" key="3">
    <source>
        <dbReference type="ARBA" id="ARBA00023274"/>
    </source>
</evidence>
<organism evidence="6 7">
    <name type="scientific">Candidatus Colwellbacteria bacterium GWA2_46_10</name>
    <dbReference type="NCBI Taxonomy" id="1797684"/>
    <lineage>
        <taxon>Bacteria</taxon>
        <taxon>Candidatus Colwelliibacteriota</taxon>
    </lineage>
</organism>
<dbReference type="InterPro" id="IPR001865">
    <property type="entry name" value="Ribosomal_uS2"/>
</dbReference>
<dbReference type="Pfam" id="PF00318">
    <property type="entry name" value="Ribosomal_S2"/>
    <property type="match status" value="1"/>
</dbReference>
<dbReference type="SUPFAM" id="SSF52313">
    <property type="entry name" value="Ribosomal protein S2"/>
    <property type="match status" value="1"/>
</dbReference>
<proteinExistence type="inferred from homology"/>
<dbReference type="CDD" id="cd01425">
    <property type="entry name" value="RPS2"/>
    <property type="match status" value="1"/>
</dbReference>
<name>A0A1G1YW40_9BACT</name>
<dbReference type="Gene3D" id="1.10.287.610">
    <property type="entry name" value="Helix hairpin bin"/>
    <property type="match status" value="1"/>
</dbReference>
<dbReference type="GO" id="GO:0006412">
    <property type="term" value="P:translation"/>
    <property type="evidence" value="ECO:0007669"/>
    <property type="project" value="UniProtKB-UniRule"/>
</dbReference>
<gene>
    <name evidence="5" type="primary">rpsB</name>
    <name evidence="6" type="ORF">A2119_01440</name>
</gene>
<reference evidence="6 7" key="1">
    <citation type="journal article" date="2016" name="Nat. Commun.">
        <title>Thousands of microbial genomes shed light on interconnected biogeochemical processes in an aquifer system.</title>
        <authorList>
            <person name="Anantharaman K."/>
            <person name="Brown C.T."/>
            <person name="Hug L.A."/>
            <person name="Sharon I."/>
            <person name="Castelle C.J."/>
            <person name="Probst A.J."/>
            <person name="Thomas B.C."/>
            <person name="Singh A."/>
            <person name="Wilkins M.J."/>
            <person name="Karaoz U."/>
            <person name="Brodie E.L."/>
            <person name="Williams K.H."/>
            <person name="Hubbard S.S."/>
            <person name="Banfield J.F."/>
        </authorList>
    </citation>
    <scope>NUCLEOTIDE SEQUENCE [LARGE SCALE GENOMIC DNA]</scope>
</reference>
<keyword evidence="2 5" id="KW-0689">Ribosomal protein</keyword>
<dbReference type="GO" id="GO:0015935">
    <property type="term" value="C:small ribosomal subunit"/>
    <property type="evidence" value="ECO:0007669"/>
    <property type="project" value="InterPro"/>
</dbReference>
<dbReference type="PANTHER" id="PTHR12534:SF0">
    <property type="entry name" value="SMALL RIBOSOMAL SUBUNIT PROTEIN US2M"/>
    <property type="match status" value="1"/>
</dbReference>
<evidence type="ECO:0000256" key="5">
    <source>
        <dbReference type="HAMAP-Rule" id="MF_00291"/>
    </source>
</evidence>
<dbReference type="PANTHER" id="PTHR12534">
    <property type="entry name" value="30S RIBOSOMAL PROTEIN S2 PROKARYOTIC AND ORGANELLAR"/>
    <property type="match status" value="1"/>
</dbReference>
<accession>A0A1G1YW40</accession>
<comment type="caution">
    <text evidence="6">The sequence shown here is derived from an EMBL/GenBank/DDBJ whole genome shotgun (WGS) entry which is preliminary data.</text>
</comment>
<evidence type="ECO:0000256" key="4">
    <source>
        <dbReference type="ARBA" id="ARBA00035256"/>
    </source>
</evidence>
<evidence type="ECO:0000256" key="1">
    <source>
        <dbReference type="ARBA" id="ARBA00006242"/>
    </source>
</evidence>
<dbReference type="Proteomes" id="UP000178179">
    <property type="component" value="Unassembled WGS sequence"/>
</dbReference>
<dbReference type="InterPro" id="IPR023591">
    <property type="entry name" value="Ribosomal_uS2_flav_dom_sf"/>
</dbReference>
<evidence type="ECO:0000313" key="6">
    <source>
        <dbReference type="EMBL" id="OGY56603.1"/>
    </source>
</evidence>
<dbReference type="PRINTS" id="PR00395">
    <property type="entry name" value="RIBOSOMALS2"/>
</dbReference>
<evidence type="ECO:0000256" key="2">
    <source>
        <dbReference type="ARBA" id="ARBA00022980"/>
    </source>
</evidence>
<dbReference type="EMBL" id="MHIS01000013">
    <property type="protein sequence ID" value="OGY56603.1"/>
    <property type="molecule type" value="Genomic_DNA"/>
</dbReference>